<reference evidence="3" key="1">
    <citation type="submission" date="2019-02" db="EMBL/GenBank/DDBJ databases">
        <authorList>
            <person name="Gruber-Vodicka R. H."/>
            <person name="Seah K. B. B."/>
        </authorList>
    </citation>
    <scope>NUCLEOTIDE SEQUENCE</scope>
    <source>
        <strain evidence="3">BECK_BZ198</strain>
        <strain evidence="2">BECK_BZ199</strain>
    </source>
</reference>
<protein>
    <recommendedName>
        <fullName evidence="4">Nucleoside 2-deoxyribosyltransferase</fullName>
    </recommendedName>
</protein>
<keyword evidence="1" id="KW-0812">Transmembrane</keyword>
<evidence type="ECO:0000313" key="3">
    <source>
        <dbReference type="EMBL" id="VFK75862.1"/>
    </source>
</evidence>
<dbReference type="SUPFAM" id="SSF52309">
    <property type="entry name" value="N-(deoxy)ribosyltransferase-like"/>
    <property type="match status" value="1"/>
</dbReference>
<sequence>MDSAVVAVITGFVASVVAAILVLFFQRTKEAKYNESLKRVELDLLRKSFETSIYNNNSKLLSDPARWKDVNHLLISQLESSLSEPDGDTKPVIYSSFLQNIGLGERDLFIERDLIFVLTPFHPRFQETYDVVHKIAKDVGMRALRGDEEHVSANLLRHVIKQLVKARVIVANIDGRSPNVFYELGIAHALGKEVILISNSIEEVPFDIRSNKLVIYKDVQQLSSLLKKELTRSLVKT</sequence>
<evidence type="ECO:0000256" key="1">
    <source>
        <dbReference type="SAM" id="Phobius"/>
    </source>
</evidence>
<accession>A0A451BC53</accession>
<keyword evidence="1" id="KW-1133">Transmembrane helix</keyword>
<feature type="transmembrane region" description="Helical" evidence="1">
    <location>
        <begin position="6"/>
        <end position="25"/>
    </location>
</feature>
<dbReference type="EMBL" id="CAADGH010000034">
    <property type="protein sequence ID" value="VFK75862.1"/>
    <property type="molecule type" value="Genomic_DNA"/>
</dbReference>
<gene>
    <name evidence="3" type="ORF">BECKMB1821H_GA0114242_10342</name>
    <name evidence="2" type="ORF">BECKMB1821I_GA0114274_102536</name>
</gene>
<dbReference type="AlphaFoldDB" id="A0A451BC53"/>
<name>A0A451BC53_9GAMM</name>
<dbReference type="EMBL" id="CAADFQ010000025">
    <property type="protein sequence ID" value="VFK31634.1"/>
    <property type="molecule type" value="Genomic_DNA"/>
</dbReference>
<dbReference type="Gene3D" id="3.40.50.450">
    <property type="match status" value="1"/>
</dbReference>
<proteinExistence type="predicted"/>
<keyword evidence="1" id="KW-0472">Membrane</keyword>
<evidence type="ECO:0000313" key="2">
    <source>
        <dbReference type="EMBL" id="VFK31634.1"/>
    </source>
</evidence>
<evidence type="ECO:0008006" key="4">
    <source>
        <dbReference type="Google" id="ProtNLM"/>
    </source>
</evidence>
<organism evidence="3">
    <name type="scientific">Candidatus Kentrum sp. MB</name>
    <dbReference type="NCBI Taxonomy" id="2138164"/>
    <lineage>
        <taxon>Bacteria</taxon>
        <taxon>Pseudomonadati</taxon>
        <taxon>Pseudomonadota</taxon>
        <taxon>Gammaproteobacteria</taxon>
        <taxon>Candidatus Kentrum</taxon>
    </lineage>
</organism>